<gene>
    <name evidence="1" type="ORF">WISP_23363</name>
</gene>
<dbReference type="PANTHER" id="PTHR33332">
    <property type="entry name" value="REVERSE TRANSCRIPTASE DOMAIN-CONTAINING PROTEIN"/>
    <property type="match status" value="1"/>
</dbReference>
<name>A0ABQ9DRX9_9PASS</name>
<protein>
    <recommendedName>
        <fullName evidence="3">Rna-directed dna polymerase from mobile element jockey-like</fullName>
    </recommendedName>
</protein>
<reference evidence="1" key="1">
    <citation type="submission" date="2019-10" db="EMBL/GenBank/DDBJ databases">
        <authorList>
            <person name="Soares A.E.R."/>
            <person name="Aleixo A."/>
            <person name="Schneider P."/>
            <person name="Miyaki C.Y."/>
            <person name="Schneider M.P."/>
            <person name="Mello C."/>
            <person name="Vasconcelos A.T.R."/>
        </authorList>
    </citation>
    <scope>NUCLEOTIDE SEQUENCE</scope>
    <source>
        <tissue evidence="1">Muscle</tissue>
    </source>
</reference>
<proteinExistence type="predicted"/>
<organism evidence="1 2">
    <name type="scientific">Willisornis vidua</name>
    <name type="common">Xingu scale-backed antbird</name>
    <dbReference type="NCBI Taxonomy" id="1566151"/>
    <lineage>
        <taxon>Eukaryota</taxon>
        <taxon>Metazoa</taxon>
        <taxon>Chordata</taxon>
        <taxon>Craniata</taxon>
        <taxon>Vertebrata</taxon>
        <taxon>Euteleostomi</taxon>
        <taxon>Archelosauria</taxon>
        <taxon>Archosauria</taxon>
        <taxon>Dinosauria</taxon>
        <taxon>Saurischia</taxon>
        <taxon>Theropoda</taxon>
        <taxon>Coelurosauria</taxon>
        <taxon>Aves</taxon>
        <taxon>Neognathae</taxon>
        <taxon>Neoaves</taxon>
        <taxon>Telluraves</taxon>
        <taxon>Australaves</taxon>
        <taxon>Passeriformes</taxon>
        <taxon>Thamnophilidae</taxon>
        <taxon>Willisornis</taxon>
    </lineage>
</organism>
<evidence type="ECO:0000313" key="1">
    <source>
        <dbReference type="EMBL" id="KAJ7425445.1"/>
    </source>
</evidence>
<sequence length="181" mass="20312">MEVAADNTRFSYILDLLKRDRDQCSSIPVTQTARLSTASASLQMTLKLSVTVDKKEGKDAIQGNLDKLGKWGHQNLMKFNKSKCKVLHQGQGNPRHESKLGEVTESSPVEKDMGVLVDEKLDISQQCALTAQKTSCILGLIKSSRMRELIISLFSALVRPHVEHCVQLWDPQQKQHMDLLE</sequence>
<evidence type="ECO:0008006" key="3">
    <source>
        <dbReference type="Google" id="ProtNLM"/>
    </source>
</evidence>
<accession>A0ABQ9DRX9</accession>
<dbReference type="Proteomes" id="UP001145742">
    <property type="component" value="Unassembled WGS sequence"/>
</dbReference>
<keyword evidence="2" id="KW-1185">Reference proteome</keyword>
<dbReference type="EMBL" id="WHWB01032518">
    <property type="protein sequence ID" value="KAJ7425445.1"/>
    <property type="molecule type" value="Genomic_DNA"/>
</dbReference>
<evidence type="ECO:0000313" key="2">
    <source>
        <dbReference type="Proteomes" id="UP001145742"/>
    </source>
</evidence>
<comment type="caution">
    <text evidence="1">The sequence shown here is derived from an EMBL/GenBank/DDBJ whole genome shotgun (WGS) entry which is preliminary data.</text>
</comment>